<keyword evidence="2" id="KW-1185">Reference proteome</keyword>
<dbReference type="Proteomes" id="UP001215598">
    <property type="component" value="Unassembled WGS sequence"/>
</dbReference>
<gene>
    <name evidence="1" type="ORF">B0H16DRAFT_1421996</name>
</gene>
<dbReference type="EMBL" id="JARKIB010000081">
    <property type="protein sequence ID" value="KAJ7746000.1"/>
    <property type="molecule type" value="Genomic_DNA"/>
</dbReference>
<proteinExistence type="predicted"/>
<dbReference type="AlphaFoldDB" id="A0AAD7N4C3"/>
<evidence type="ECO:0000313" key="1">
    <source>
        <dbReference type="EMBL" id="KAJ7746000.1"/>
    </source>
</evidence>
<reference evidence="1" key="1">
    <citation type="submission" date="2023-03" db="EMBL/GenBank/DDBJ databases">
        <title>Massive genome expansion in bonnet fungi (Mycena s.s.) driven by repeated elements and novel gene families across ecological guilds.</title>
        <authorList>
            <consortium name="Lawrence Berkeley National Laboratory"/>
            <person name="Harder C.B."/>
            <person name="Miyauchi S."/>
            <person name="Viragh M."/>
            <person name="Kuo A."/>
            <person name="Thoen E."/>
            <person name="Andreopoulos B."/>
            <person name="Lu D."/>
            <person name="Skrede I."/>
            <person name="Drula E."/>
            <person name="Henrissat B."/>
            <person name="Morin E."/>
            <person name="Kohler A."/>
            <person name="Barry K."/>
            <person name="LaButti K."/>
            <person name="Morin E."/>
            <person name="Salamov A."/>
            <person name="Lipzen A."/>
            <person name="Mereny Z."/>
            <person name="Hegedus B."/>
            <person name="Baldrian P."/>
            <person name="Stursova M."/>
            <person name="Weitz H."/>
            <person name="Taylor A."/>
            <person name="Grigoriev I.V."/>
            <person name="Nagy L.G."/>
            <person name="Martin F."/>
            <person name="Kauserud H."/>
        </authorList>
    </citation>
    <scope>NUCLEOTIDE SEQUENCE</scope>
    <source>
        <strain evidence="1">CBHHK182m</strain>
    </source>
</reference>
<accession>A0AAD7N4C3</accession>
<protein>
    <submittedName>
        <fullName evidence="1">Uncharacterized protein</fullName>
    </submittedName>
</protein>
<evidence type="ECO:0000313" key="2">
    <source>
        <dbReference type="Proteomes" id="UP001215598"/>
    </source>
</evidence>
<organism evidence="1 2">
    <name type="scientific">Mycena metata</name>
    <dbReference type="NCBI Taxonomy" id="1033252"/>
    <lineage>
        <taxon>Eukaryota</taxon>
        <taxon>Fungi</taxon>
        <taxon>Dikarya</taxon>
        <taxon>Basidiomycota</taxon>
        <taxon>Agaricomycotina</taxon>
        <taxon>Agaricomycetes</taxon>
        <taxon>Agaricomycetidae</taxon>
        <taxon>Agaricales</taxon>
        <taxon>Marasmiineae</taxon>
        <taxon>Mycenaceae</taxon>
        <taxon>Mycena</taxon>
    </lineage>
</organism>
<sequence length="289" mass="32302">MADILPLTYKHRNSFPSINSSRSHEQDTMFYTSGRPEDIQHAHPFLSTRAARLTAEEARKQIATGTHDDPDDPETRVQLRAKSKYANNARVITPQDLGHFSIHRIEQRYLKLLPLPMMLTEFMAAPRVKGVFTVRERRPHPMIQVSAIASFIVSRNRYANGDLAMILGIWHFACKSHIDVKRVYCRLAGSVSDTASRDALISVTSANSTALQLRTKAATARGERVHAIILDNVQECCPVYEQGIGVHSGAAHFVHAVTLQSPDVKVNTKYEIEAVAMKGSFARACKERN</sequence>
<comment type="caution">
    <text evidence="1">The sequence shown here is derived from an EMBL/GenBank/DDBJ whole genome shotgun (WGS) entry which is preliminary data.</text>
</comment>
<name>A0AAD7N4C3_9AGAR</name>